<proteinExistence type="predicted"/>
<keyword evidence="2" id="KW-0808">Transferase</keyword>
<evidence type="ECO:0000313" key="2">
    <source>
        <dbReference type="EMBL" id="QHN34858.1"/>
    </source>
</evidence>
<evidence type="ECO:0000313" key="3">
    <source>
        <dbReference type="Proteomes" id="UP001059836"/>
    </source>
</evidence>
<dbReference type="RefSeq" id="WP_260840377.1">
    <property type="nucleotide sequence ID" value="NZ_CP045809.1"/>
</dbReference>
<dbReference type="CDD" id="cd02440">
    <property type="entry name" value="AdoMet_MTases"/>
    <property type="match status" value="1"/>
</dbReference>
<accession>A0ABX6IHT7</accession>
<dbReference type="SUPFAM" id="SSF53335">
    <property type="entry name" value="S-adenosyl-L-methionine-dependent methyltransferases"/>
    <property type="match status" value="1"/>
</dbReference>
<dbReference type="EMBL" id="CP045809">
    <property type="protein sequence ID" value="QHN34858.1"/>
    <property type="molecule type" value="Genomic_DNA"/>
</dbReference>
<keyword evidence="3" id="KW-1185">Reference proteome</keyword>
<keyword evidence="2" id="KW-0489">Methyltransferase</keyword>
<dbReference type="GO" id="GO:0032259">
    <property type="term" value="P:methylation"/>
    <property type="evidence" value="ECO:0007669"/>
    <property type="project" value="UniProtKB-KW"/>
</dbReference>
<protein>
    <submittedName>
        <fullName evidence="2">Methyltransferase domain-containing protein</fullName>
    </submittedName>
</protein>
<dbReference type="GO" id="GO:0008168">
    <property type="term" value="F:methyltransferase activity"/>
    <property type="evidence" value="ECO:0007669"/>
    <property type="project" value="UniProtKB-KW"/>
</dbReference>
<evidence type="ECO:0000259" key="1">
    <source>
        <dbReference type="Pfam" id="PF08241"/>
    </source>
</evidence>
<dbReference type="InterPro" id="IPR013216">
    <property type="entry name" value="Methyltransf_11"/>
</dbReference>
<dbReference type="NCBIfam" id="NF041255">
    <property type="entry name" value="mycofact_MftM"/>
    <property type="match status" value="1"/>
</dbReference>
<organism evidence="2 3">
    <name type="scientific">Gordonia pseudamarae</name>
    <dbReference type="NCBI Taxonomy" id="2831662"/>
    <lineage>
        <taxon>Bacteria</taxon>
        <taxon>Bacillati</taxon>
        <taxon>Actinomycetota</taxon>
        <taxon>Actinomycetes</taxon>
        <taxon>Mycobacteriales</taxon>
        <taxon>Gordoniaceae</taxon>
        <taxon>Gordonia</taxon>
    </lineage>
</organism>
<name>A0ABX6IHT7_9ACTN</name>
<dbReference type="Proteomes" id="UP001059836">
    <property type="component" value="Chromosome"/>
</dbReference>
<gene>
    <name evidence="2" type="ORF">GII31_08060</name>
</gene>
<dbReference type="InterPro" id="IPR029063">
    <property type="entry name" value="SAM-dependent_MTases_sf"/>
</dbReference>
<sequence>MTTVNADAATPTELNVLVRPLPDYPDAERAYSRSSSLLWRRSAGAVEILHPWTERTISDSVMVASLSELVELGVLSGQEQFEDAAVQMICSSAASEESAWRAYYLNSINELDNGTSPFSPVHRRARSLIAGHEVLEVGCCFGFFALACARDGHSVRACDISPGAIDLLTTASASLRIDVDACVGNALALPYPDDHVDTVTLIHLLEHLDVQDTTVAVTEALRVARHRVVIAVPFEEEPTEHFGHLLRLTEDDLRLWADRVDHAGAEIFTDHGGWLILTPHR</sequence>
<reference evidence="2" key="1">
    <citation type="journal article" date="2021" name="Nat. Microbiol.">
        <title>Cocultivation of an ultrasmall environmental parasitic bacterium with lytic ability against bacteria associated with wastewater foams.</title>
        <authorList>
            <person name="Batinovic S."/>
            <person name="Rose J.J.A."/>
            <person name="Ratcliffe J."/>
            <person name="Seviour R.J."/>
            <person name="Petrovski S."/>
        </authorList>
    </citation>
    <scope>NUCLEOTIDE SEQUENCE</scope>
    <source>
        <strain evidence="2">CON9</strain>
    </source>
</reference>
<feature type="domain" description="Methyltransferase type 11" evidence="1">
    <location>
        <begin position="135"/>
        <end position="227"/>
    </location>
</feature>
<dbReference type="Gene3D" id="3.40.50.150">
    <property type="entry name" value="Vaccinia Virus protein VP39"/>
    <property type="match status" value="1"/>
</dbReference>
<dbReference type="Pfam" id="PF08241">
    <property type="entry name" value="Methyltransf_11"/>
    <property type="match status" value="1"/>
</dbReference>